<dbReference type="EMBL" id="AP021906">
    <property type="protein sequence ID" value="BBP89591.1"/>
    <property type="molecule type" value="Genomic_DNA"/>
</dbReference>
<dbReference type="GO" id="GO:0010181">
    <property type="term" value="F:FMN binding"/>
    <property type="evidence" value="ECO:0007669"/>
    <property type="project" value="InterPro"/>
</dbReference>
<dbReference type="Gene3D" id="3.40.50.360">
    <property type="match status" value="1"/>
</dbReference>
<evidence type="ECO:0000313" key="4">
    <source>
        <dbReference type="EMBL" id="BBP89591.1"/>
    </source>
</evidence>
<evidence type="ECO:0000256" key="1">
    <source>
        <dbReference type="ARBA" id="ARBA00003999"/>
    </source>
</evidence>
<evidence type="ECO:0000313" key="5">
    <source>
        <dbReference type="Proteomes" id="UP000464658"/>
    </source>
</evidence>
<reference evidence="4 5" key="1">
    <citation type="submission" date="2019-12" db="EMBL/GenBank/DDBJ databases">
        <title>Full genome sequence of a Bacillus safensis strain isolated from commercially available natto in Indonesia.</title>
        <authorList>
            <person name="Yoshida M."/>
            <person name="Uomi M."/>
            <person name="Waturangi D."/>
            <person name="Ekaputri J.J."/>
            <person name="Setiamarga D.H.E."/>
        </authorList>
    </citation>
    <scope>NUCLEOTIDE SEQUENCE [LARGE SCALE GENOMIC DNA]</scope>
    <source>
        <strain evidence="4 5">IDN1</strain>
    </source>
</reference>
<evidence type="ECO:0000256" key="3">
    <source>
        <dbReference type="HAMAP-Rule" id="MF_00128"/>
    </source>
</evidence>
<organism evidence="4 5">
    <name type="scientific">Bacillus safensis</name>
    <dbReference type="NCBI Taxonomy" id="561879"/>
    <lineage>
        <taxon>Bacteria</taxon>
        <taxon>Bacillati</taxon>
        <taxon>Bacillota</taxon>
        <taxon>Bacilli</taxon>
        <taxon>Bacillales</taxon>
        <taxon>Bacillaceae</taxon>
        <taxon>Bacillus</taxon>
    </lineage>
</organism>
<comment type="function">
    <text evidence="1 3">Probably involved in ribonucleotide reductase function.</text>
</comment>
<evidence type="ECO:0000256" key="2">
    <source>
        <dbReference type="ARBA" id="ARBA00009942"/>
    </source>
</evidence>
<dbReference type="InterPro" id="IPR029039">
    <property type="entry name" value="Flavoprotein-like_sf"/>
</dbReference>
<dbReference type="SUPFAM" id="SSF52218">
    <property type="entry name" value="Flavoproteins"/>
    <property type="match status" value="1"/>
</dbReference>
<gene>
    <name evidence="3 4" type="primary">nrdI</name>
    <name evidence="4" type="ORF">BsIDN1_32090</name>
</gene>
<dbReference type="Pfam" id="PF07972">
    <property type="entry name" value="Flavodoxin_NdrI"/>
    <property type="match status" value="1"/>
</dbReference>
<dbReference type="HAMAP" id="MF_00128">
    <property type="entry name" value="NrdI"/>
    <property type="match status" value="1"/>
</dbReference>
<protein>
    <recommendedName>
        <fullName evidence="3">Protein NrdI</fullName>
    </recommendedName>
</protein>
<dbReference type="NCBIfam" id="TIGR00333">
    <property type="entry name" value="nrdI"/>
    <property type="match status" value="1"/>
</dbReference>
<dbReference type="InterPro" id="IPR004465">
    <property type="entry name" value="RNR_NrdI"/>
</dbReference>
<dbReference type="InterPro" id="IPR020852">
    <property type="entry name" value="RNR_Ib_NrdI_bac"/>
</dbReference>
<comment type="similarity">
    <text evidence="2 3">Belongs to the NrdI family.</text>
</comment>
<proteinExistence type="inferred from homology"/>
<dbReference type="Proteomes" id="UP000464658">
    <property type="component" value="Chromosome"/>
</dbReference>
<dbReference type="PIRSF" id="PIRSF005087">
    <property type="entry name" value="NrdI"/>
    <property type="match status" value="1"/>
</dbReference>
<dbReference type="PANTHER" id="PTHR37297">
    <property type="entry name" value="PROTEIN NRDI"/>
    <property type="match status" value="1"/>
</dbReference>
<dbReference type="AlphaFoldDB" id="A0A5S9M9L6"/>
<sequence>MMELIQIVFDSKTGNVQRFLDKTPFTDKRKLTGEEFLDTPFILVTFTTGFGQVPSTTQSFLEKNAHLLLGVAVSGNKVWGDNFAKSADTISKQYQVPILHTFELSGTKRDVELFTQEVERIVTKSGSKVDTIK</sequence>
<name>A0A5S9M9L6_BACIA</name>
<dbReference type="PANTHER" id="PTHR37297:SF1">
    <property type="entry name" value="PROTEIN NRDI"/>
    <property type="match status" value="1"/>
</dbReference>
<accession>A0A5S9M9L6</accession>